<dbReference type="InterPro" id="IPR041796">
    <property type="entry name" value="Mre11_N"/>
</dbReference>
<dbReference type="Gene3D" id="3.60.21.10">
    <property type="match status" value="1"/>
</dbReference>
<organism evidence="3">
    <name type="scientific">uncultured Eggerthella sp. SMG5</name>
    <dbReference type="NCBI Taxonomy" id="1131820"/>
    <lineage>
        <taxon>Bacteria</taxon>
        <taxon>Bacillati</taxon>
        <taxon>Actinomycetota</taxon>
        <taxon>Coriobacteriia</taxon>
        <taxon>Eggerthellales</taxon>
        <taxon>Eggerthellaceae</taxon>
        <taxon>Eggerthella</taxon>
        <taxon>environmental samples</taxon>
    </lineage>
</organism>
<dbReference type="InterPro" id="IPR004843">
    <property type="entry name" value="Calcineurin-like_PHP"/>
</dbReference>
<reference evidence="3" key="1">
    <citation type="journal article" date="2012" name="ISME J.">
        <title>Functional metagenomics reveals novel salt tolerance loci from the human gut microbiome.</title>
        <authorList>
            <person name="Culligan E.P."/>
            <person name="Sleator R.D."/>
            <person name="Marchesi J.R."/>
            <person name="Hill C."/>
        </authorList>
    </citation>
    <scope>NUCLEOTIDE SEQUENCE</scope>
</reference>
<dbReference type="EMBL" id="JQ269598">
    <property type="protein sequence ID" value="AFA54842.1"/>
    <property type="molecule type" value="Genomic_DNA"/>
</dbReference>
<dbReference type="AlphaFoldDB" id="H6WNR1"/>
<dbReference type="Pfam" id="PF00149">
    <property type="entry name" value="Metallophos"/>
    <property type="match status" value="1"/>
</dbReference>
<protein>
    <submittedName>
        <fullName evidence="3">Metallophosphoesterase</fullName>
    </submittedName>
</protein>
<dbReference type="GO" id="GO:0016787">
    <property type="term" value="F:hydrolase activity"/>
    <property type="evidence" value="ECO:0007669"/>
    <property type="project" value="UniProtKB-KW"/>
</dbReference>
<evidence type="ECO:0000259" key="2">
    <source>
        <dbReference type="Pfam" id="PF00149"/>
    </source>
</evidence>
<feature type="domain" description="Calcineurin-like phosphoesterase" evidence="2">
    <location>
        <begin position="12"/>
        <end position="184"/>
    </location>
</feature>
<evidence type="ECO:0000256" key="1">
    <source>
        <dbReference type="ARBA" id="ARBA00022801"/>
    </source>
</evidence>
<dbReference type="PANTHER" id="PTHR30337">
    <property type="entry name" value="COMPONENT OF ATP-DEPENDENT DSDNA EXONUCLEASE"/>
    <property type="match status" value="1"/>
</dbReference>
<keyword evidence="1" id="KW-0378">Hydrolase</keyword>
<dbReference type="InterPro" id="IPR050535">
    <property type="entry name" value="DNA_Repair-Maintenance_Comp"/>
</dbReference>
<dbReference type="InterPro" id="IPR029052">
    <property type="entry name" value="Metallo-depent_PP-like"/>
</dbReference>
<accession>H6WNR1</accession>
<evidence type="ECO:0000313" key="3">
    <source>
        <dbReference type="EMBL" id="AFA54842.1"/>
    </source>
</evidence>
<proteinExistence type="predicted"/>
<name>H6WNR1_9ACTN</name>
<dbReference type="SUPFAM" id="SSF56300">
    <property type="entry name" value="Metallo-dependent phosphatases"/>
    <property type="match status" value="1"/>
</dbReference>
<dbReference type="PANTHER" id="PTHR30337:SF7">
    <property type="entry name" value="PHOSPHOESTERASE"/>
    <property type="match status" value="1"/>
</dbReference>
<sequence>MWADVLLKAIPDAYRRIVDTAIEKQVDFVVVAGDIFDDSRPSYADFSLFVSGLERLNDAGIPVYFVTGNHDPFTSWDNSFSALPENAHLLGAGKPSFALYEREGEPLALIGGRGYFSQSWPAGVDISEGVSRETAQRELGVQAPFMVGVLHTGLDIDPTRSPVQPKILLSRDVDYWACGHVHQPRLLPTSQCPRIAFSGCPQGRSVVETGPHGVYQVALSQGSPVQADFLPMAQVEWCRLEVDVSECPTVADVQERIVSAQFAANADACCQRMIFRVILTGKTSLHSRLDARVLDDLRQAVNDSYPFFFIDDIWGRTSVPFNKEALRTEGLFPAAYLGALDEYRKGDAAALQGVEDEFCSRDLPLPKTLGRAMPSLCDEAETLVLDLLGREA</sequence>
<dbReference type="CDD" id="cd00840">
    <property type="entry name" value="MPP_Mre11_N"/>
    <property type="match status" value="1"/>
</dbReference>